<dbReference type="Proteomes" id="UP000718564">
    <property type="component" value="Unassembled WGS sequence"/>
</dbReference>
<evidence type="ECO:0000313" key="1">
    <source>
        <dbReference type="EMBL" id="NMG20050.1"/>
    </source>
</evidence>
<organism evidence="1 2">
    <name type="scientific">Brasilonema bromeliae SPC951</name>
    <dbReference type="NCBI Taxonomy" id="385972"/>
    <lineage>
        <taxon>Bacteria</taxon>
        <taxon>Bacillati</taxon>
        <taxon>Cyanobacteriota</taxon>
        <taxon>Cyanophyceae</taxon>
        <taxon>Nostocales</taxon>
        <taxon>Scytonemataceae</taxon>
        <taxon>Brasilonema</taxon>
        <taxon>Bromeliae group (in: Brasilonema)</taxon>
    </lineage>
</organism>
<proteinExistence type="predicted"/>
<sequence length="730" mass="81646">MSLIEDVKKVCDRLAPLGWRDLLLAHGVDITAANLKQELTKELPNINRTIKGFEDFAFEGKRGIESGNPARSLLFHAFASPNVVSENLREYPTLGEIEVIENYVYGVQPPSLEDLRVRAQGQLLAIVVFAYEYRPASETVQRKHADLCFSRTGVARVGTAQALYDTKLRGFLPFVKEDSQLFRVLPARYSAYIAVQRRGNSTTFGPLRFQNGDDGRLFWVPLHKLFNGKECIRNLDLQVTLNARHINEKLRRVHLVLKNTGWGEPDISNPPFIFSDGIAELTTKPEFGNGLLVPVVQKNLVEAATYQGKPLTFKVPPNSETLSSSLSISADRTTGARRAPEYVHARHKFSNGQIENLNNLPNVTEVVQKGDYNALHYVDFTGDGSIEAVCPQLAVAIPRRVPAYSLVTAPDFFPNCDQRELLEWTQQSVPTALRQNLWRVPPETLSDNRFAPNLQLKNANFRPEDKTVTAIVCLPLSGSVKQMPLDGSPTMRHAYLPDGASGVFAPGWDISFDTVNGVEHLAAYGLGSPFPEDSKLCAALSTFWPAVAPDATRTFAPNPSWPTVSPLTDEEIGQVGNLAWDGIPGPRRVTRNGKNFIEYTDFAHADYVENSVQKKFSLSLTGKVDVREYEARVLAMANVYRVIPEARSQWSVFSFRQVQPTDSELQQAQTQTTTRLAGIIYRFELYRFGNSSPNPDDFRKQLVEIQETATLFVTPLNILLKRNNAAWRRV</sequence>
<reference evidence="1 2" key="1">
    <citation type="submission" date="2018-06" db="EMBL/GenBank/DDBJ databases">
        <title>Comparative genomics of Brasilonema spp. strains.</title>
        <authorList>
            <person name="Alvarenga D.O."/>
            <person name="Fiore M.F."/>
            <person name="Varani A.M."/>
        </authorList>
    </citation>
    <scope>NUCLEOTIDE SEQUENCE [LARGE SCALE GENOMIC DNA]</scope>
    <source>
        <strain evidence="1 2">SPC951</strain>
    </source>
</reference>
<gene>
    <name evidence="1" type="ORF">DP116_11520</name>
</gene>
<name>A0ABX1P6N4_9CYAN</name>
<dbReference type="EMBL" id="QMEB01000073">
    <property type="protein sequence ID" value="NMG20050.1"/>
    <property type="molecule type" value="Genomic_DNA"/>
</dbReference>
<dbReference type="RefSeq" id="WP_169155313.1">
    <property type="nucleotide sequence ID" value="NZ_CAWPJE010000050.1"/>
</dbReference>
<keyword evidence="2" id="KW-1185">Reference proteome</keyword>
<protein>
    <submittedName>
        <fullName evidence="1">Uncharacterized protein</fullName>
    </submittedName>
</protein>
<accession>A0ABX1P6N4</accession>
<comment type="caution">
    <text evidence="1">The sequence shown here is derived from an EMBL/GenBank/DDBJ whole genome shotgun (WGS) entry which is preliminary data.</text>
</comment>
<evidence type="ECO:0000313" key="2">
    <source>
        <dbReference type="Proteomes" id="UP000718564"/>
    </source>
</evidence>